<accession>A0A9Q3KFG0</accession>
<feature type="region of interest" description="Disordered" evidence="1">
    <location>
        <begin position="87"/>
        <end position="114"/>
    </location>
</feature>
<organism evidence="2 3">
    <name type="scientific">Austropuccinia psidii MF-1</name>
    <dbReference type="NCBI Taxonomy" id="1389203"/>
    <lineage>
        <taxon>Eukaryota</taxon>
        <taxon>Fungi</taxon>
        <taxon>Dikarya</taxon>
        <taxon>Basidiomycota</taxon>
        <taxon>Pucciniomycotina</taxon>
        <taxon>Pucciniomycetes</taxon>
        <taxon>Pucciniales</taxon>
        <taxon>Sphaerophragmiaceae</taxon>
        <taxon>Austropuccinia</taxon>
    </lineage>
</organism>
<dbReference type="Proteomes" id="UP000765509">
    <property type="component" value="Unassembled WGS sequence"/>
</dbReference>
<gene>
    <name evidence="2" type="ORF">O181_119809</name>
</gene>
<keyword evidence="3" id="KW-1185">Reference proteome</keyword>
<comment type="caution">
    <text evidence="2">The sequence shown here is derived from an EMBL/GenBank/DDBJ whole genome shotgun (WGS) entry which is preliminary data.</text>
</comment>
<reference evidence="2" key="1">
    <citation type="submission" date="2021-03" db="EMBL/GenBank/DDBJ databases">
        <title>Draft genome sequence of rust myrtle Austropuccinia psidii MF-1, a brazilian biotype.</title>
        <authorList>
            <person name="Quecine M.C."/>
            <person name="Pachon D.M.R."/>
            <person name="Bonatelli M.L."/>
            <person name="Correr F.H."/>
            <person name="Franceschini L.M."/>
            <person name="Leite T.F."/>
            <person name="Margarido G.R.A."/>
            <person name="Almeida C.A."/>
            <person name="Ferrarezi J.A."/>
            <person name="Labate C.A."/>
        </authorList>
    </citation>
    <scope>NUCLEOTIDE SEQUENCE</scope>
    <source>
        <strain evidence="2">MF-1</strain>
    </source>
</reference>
<name>A0A9Q3KFG0_9BASI</name>
<evidence type="ECO:0000313" key="3">
    <source>
        <dbReference type="Proteomes" id="UP000765509"/>
    </source>
</evidence>
<dbReference type="AlphaFoldDB" id="A0A9Q3KFG0"/>
<evidence type="ECO:0000256" key="1">
    <source>
        <dbReference type="SAM" id="MobiDB-lite"/>
    </source>
</evidence>
<dbReference type="EMBL" id="AVOT02106677">
    <property type="protein sequence ID" value="MBW0580094.1"/>
    <property type="molecule type" value="Genomic_DNA"/>
</dbReference>
<protein>
    <submittedName>
        <fullName evidence="2">Uncharacterized protein</fullName>
    </submittedName>
</protein>
<evidence type="ECO:0000313" key="2">
    <source>
        <dbReference type="EMBL" id="MBW0580094.1"/>
    </source>
</evidence>
<sequence>MKGIFRNKKKIACDNFYDSSLNLGEDHVSEGIYSDGTDCQSSILSDPEDARLITHEKGLTQYMVVEDPSNDSDQSLAHRFTELNSQASSFYSPPKTHAKLKSTKGSKVGPKSTLADKLATKRRSSMAWIF</sequence>
<proteinExistence type="predicted"/>